<organism evidence="2 3">
    <name type="scientific">Roseimicrobium gellanilyticum</name>
    <dbReference type="NCBI Taxonomy" id="748857"/>
    <lineage>
        <taxon>Bacteria</taxon>
        <taxon>Pseudomonadati</taxon>
        <taxon>Verrucomicrobiota</taxon>
        <taxon>Verrucomicrobiia</taxon>
        <taxon>Verrucomicrobiales</taxon>
        <taxon>Verrucomicrobiaceae</taxon>
        <taxon>Roseimicrobium</taxon>
    </lineage>
</organism>
<dbReference type="Proteomes" id="UP000253426">
    <property type="component" value="Unassembled WGS sequence"/>
</dbReference>
<feature type="transmembrane region" description="Helical" evidence="1">
    <location>
        <begin position="27"/>
        <end position="49"/>
    </location>
</feature>
<name>A0A366H640_9BACT</name>
<dbReference type="EMBL" id="QNRR01000014">
    <property type="protein sequence ID" value="RBP37402.1"/>
    <property type="molecule type" value="Genomic_DNA"/>
</dbReference>
<evidence type="ECO:0000313" key="3">
    <source>
        <dbReference type="Proteomes" id="UP000253426"/>
    </source>
</evidence>
<protein>
    <recommendedName>
        <fullName evidence="4">MotA/TolQ/ExbB proton channel family protein</fullName>
    </recommendedName>
</protein>
<proteinExistence type="predicted"/>
<sequence>MEPLPSPEHPVVVYKPSLLGLLQEGGLSAWVILFLALLLFALFVTSLVGRRSVSSIIAYFAAAFLPLMVGLCGVAAGAIAAFENLGTAGVADPAHLSAAMGRIIFSLLMGAAVTFLGLIGTVVLALVGPSKVVTPPPVPQ</sequence>
<feature type="transmembrane region" description="Helical" evidence="1">
    <location>
        <begin position="102"/>
        <end position="127"/>
    </location>
</feature>
<accession>A0A366H640</accession>
<keyword evidence="3" id="KW-1185">Reference proteome</keyword>
<keyword evidence="1" id="KW-0812">Transmembrane</keyword>
<keyword evidence="1" id="KW-0472">Membrane</keyword>
<dbReference type="AlphaFoldDB" id="A0A366H640"/>
<feature type="transmembrane region" description="Helical" evidence="1">
    <location>
        <begin position="56"/>
        <end position="82"/>
    </location>
</feature>
<keyword evidence="1" id="KW-1133">Transmembrane helix</keyword>
<dbReference type="RefSeq" id="WP_147263662.1">
    <property type="nucleotide sequence ID" value="NZ_QNRR01000014.1"/>
</dbReference>
<evidence type="ECO:0000313" key="2">
    <source>
        <dbReference type="EMBL" id="RBP37402.1"/>
    </source>
</evidence>
<gene>
    <name evidence="2" type="ORF">DES53_114140</name>
</gene>
<evidence type="ECO:0008006" key="4">
    <source>
        <dbReference type="Google" id="ProtNLM"/>
    </source>
</evidence>
<reference evidence="2 3" key="1">
    <citation type="submission" date="2018-06" db="EMBL/GenBank/DDBJ databases">
        <title>Genomic Encyclopedia of Type Strains, Phase IV (KMG-IV): sequencing the most valuable type-strain genomes for metagenomic binning, comparative biology and taxonomic classification.</title>
        <authorList>
            <person name="Goeker M."/>
        </authorList>
    </citation>
    <scope>NUCLEOTIDE SEQUENCE [LARGE SCALE GENOMIC DNA]</scope>
    <source>
        <strain evidence="2 3">DSM 25532</strain>
    </source>
</reference>
<comment type="caution">
    <text evidence="2">The sequence shown here is derived from an EMBL/GenBank/DDBJ whole genome shotgun (WGS) entry which is preliminary data.</text>
</comment>
<evidence type="ECO:0000256" key="1">
    <source>
        <dbReference type="SAM" id="Phobius"/>
    </source>
</evidence>